<dbReference type="Proteomes" id="UP000266272">
    <property type="component" value="Unassembled WGS sequence"/>
</dbReference>
<keyword evidence="3" id="KW-1185">Reference proteome</keyword>
<sequence length="173" mass="18827">MYLTTRHQPVPKYPQRSPEVLLGTPQVTSQVTSPPHTGDDSTAPCLASPPDETRRSQQESRLGIHRQGVEPMAMGHHIIYPLPPHRSFMGPRPGCVQGRGQGKSQGKRAGAAFVLTLGRAHCEVLSRPGLCGVQNLSRTQTLVEGKKKEKKSKGDGVVPHPSHPEKSQLRLIS</sequence>
<proteinExistence type="predicted"/>
<accession>A0A395N860</accession>
<feature type="region of interest" description="Disordered" evidence="1">
    <location>
        <begin position="141"/>
        <end position="173"/>
    </location>
</feature>
<evidence type="ECO:0000313" key="3">
    <source>
        <dbReference type="Proteomes" id="UP000266272"/>
    </source>
</evidence>
<evidence type="ECO:0000256" key="1">
    <source>
        <dbReference type="SAM" id="MobiDB-lite"/>
    </source>
</evidence>
<reference evidence="2 3" key="1">
    <citation type="journal article" date="2018" name="PLoS Pathog.">
        <title>Evolution of structural diversity of trichothecenes, a family of toxins produced by plant pathogenic and entomopathogenic fungi.</title>
        <authorList>
            <person name="Proctor R.H."/>
            <person name="McCormick S.P."/>
            <person name="Kim H.S."/>
            <person name="Cardoza R.E."/>
            <person name="Stanley A.M."/>
            <person name="Lindo L."/>
            <person name="Kelly A."/>
            <person name="Brown D.W."/>
            <person name="Lee T."/>
            <person name="Vaughan M.M."/>
            <person name="Alexander N.J."/>
            <person name="Busman M."/>
            <person name="Gutierrez S."/>
        </authorList>
    </citation>
    <scope>NUCLEOTIDE SEQUENCE [LARGE SCALE GENOMIC DNA]</scope>
    <source>
        <strain evidence="2 3">IBT 40837</strain>
    </source>
</reference>
<organism evidence="2 3">
    <name type="scientific">Trichoderma arundinaceum</name>
    <dbReference type="NCBI Taxonomy" id="490622"/>
    <lineage>
        <taxon>Eukaryota</taxon>
        <taxon>Fungi</taxon>
        <taxon>Dikarya</taxon>
        <taxon>Ascomycota</taxon>
        <taxon>Pezizomycotina</taxon>
        <taxon>Sordariomycetes</taxon>
        <taxon>Hypocreomycetidae</taxon>
        <taxon>Hypocreales</taxon>
        <taxon>Hypocreaceae</taxon>
        <taxon>Trichoderma</taxon>
    </lineage>
</organism>
<gene>
    <name evidence="2" type="ORF">TARUN_10198</name>
</gene>
<comment type="caution">
    <text evidence="2">The sequence shown here is derived from an EMBL/GenBank/DDBJ whole genome shotgun (WGS) entry which is preliminary data.</text>
</comment>
<name>A0A395N860_TRIAR</name>
<evidence type="ECO:0000313" key="2">
    <source>
        <dbReference type="EMBL" id="RFU72064.1"/>
    </source>
</evidence>
<dbReference type="EMBL" id="PXOA01001007">
    <property type="protein sequence ID" value="RFU72064.1"/>
    <property type="molecule type" value="Genomic_DNA"/>
</dbReference>
<protein>
    <submittedName>
        <fullName evidence="2">Uncharacterized protein</fullName>
    </submittedName>
</protein>
<feature type="region of interest" description="Disordered" evidence="1">
    <location>
        <begin position="1"/>
        <end position="61"/>
    </location>
</feature>
<dbReference type="AlphaFoldDB" id="A0A395N860"/>
<feature type="compositionally biased region" description="Polar residues" evidence="1">
    <location>
        <begin position="25"/>
        <end position="35"/>
    </location>
</feature>
<feature type="compositionally biased region" description="Basic and acidic residues" evidence="1">
    <location>
        <begin position="162"/>
        <end position="173"/>
    </location>
</feature>